<name>A0AAN6LW18_9PLEO</name>
<dbReference type="Proteomes" id="UP001280581">
    <property type="component" value="Unassembled WGS sequence"/>
</dbReference>
<evidence type="ECO:0000313" key="2">
    <source>
        <dbReference type="EMBL" id="KAK3203290.1"/>
    </source>
</evidence>
<dbReference type="AlphaFoldDB" id="A0AAN6LW18"/>
<proteinExistence type="predicted"/>
<comment type="caution">
    <text evidence="2">The sequence shown here is derived from an EMBL/GenBank/DDBJ whole genome shotgun (WGS) entry which is preliminary data.</text>
</comment>
<keyword evidence="3" id="KW-1185">Reference proteome</keyword>
<organism evidence="2 3">
    <name type="scientific">Pseudopithomyces chartarum</name>
    <dbReference type="NCBI Taxonomy" id="1892770"/>
    <lineage>
        <taxon>Eukaryota</taxon>
        <taxon>Fungi</taxon>
        <taxon>Dikarya</taxon>
        <taxon>Ascomycota</taxon>
        <taxon>Pezizomycotina</taxon>
        <taxon>Dothideomycetes</taxon>
        <taxon>Pleosporomycetidae</taxon>
        <taxon>Pleosporales</taxon>
        <taxon>Massarineae</taxon>
        <taxon>Didymosphaeriaceae</taxon>
        <taxon>Pseudopithomyces</taxon>
    </lineage>
</organism>
<evidence type="ECO:0000256" key="1">
    <source>
        <dbReference type="SAM" id="MobiDB-lite"/>
    </source>
</evidence>
<accession>A0AAN6LW18</accession>
<gene>
    <name evidence="2" type="ORF">GRF29_112g796707</name>
</gene>
<dbReference type="EMBL" id="WVTA01000011">
    <property type="protein sequence ID" value="KAK3203290.1"/>
    <property type="molecule type" value="Genomic_DNA"/>
</dbReference>
<evidence type="ECO:0000313" key="3">
    <source>
        <dbReference type="Proteomes" id="UP001280581"/>
    </source>
</evidence>
<sequence>MADMAAVGGLNPRQGYCCSVAAAPPQRRGRCNLHPSARAPPPRAIWALLDRIIVPVGLCLRRQGDFATRLSPRRPSSASSLETLAATTLLLALRLLAPCGPASCALALWHSATPLPGHPPASIQLQGYPSVHPSSILLLPARLNPSAPHREAWRPSSNATPTPTIPLALRPLACPSIADHHRCPIERPPPTVHRPPSNLTLRLPHPPLLAAPLPA</sequence>
<feature type="region of interest" description="Disordered" evidence="1">
    <location>
        <begin position="184"/>
        <end position="206"/>
    </location>
</feature>
<reference evidence="2 3" key="1">
    <citation type="submission" date="2021-02" db="EMBL/GenBank/DDBJ databases">
        <title>Genome assembly of Pseudopithomyces chartarum.</title>
        <authorList>
            <person name="Jauregui R."/>
            <person name="Singh J."/>
            <person name="Voisey C."/>
        </authorList>
    </citation>
    <scope>NUCLEOTIDE SEQUENCE [LARGE SCALE GENOMIC DNA]</scope>
    <source>
        <strain evidence="2 3">AGR01</strain>
    </source>
</reference>
<protein>
    <submittedName>
        <fullName evidence="2">Uncharacterized protein</fullName>
    </submittedName>
</protein>